<dbReference type="AlphaFoldDB" id="A0A1I6F8F5"/>
<gene>
    <name evidence="1" type="ORF">SAMN04488564_109274</name>
</gene>
<dbReference type="Proteomes" id="UP000198583">
    <property type="component" value="Unassembled WGS sequence"/>
</dbReference>
<protein>
    <submittedName>
        <fullName evidence="1">Uncharacterized protein</fullName>
    </submittedName>
</protein>
<sequence>MQVGDLLKRVQRLQREAVAPLGANWAGLTQREVDVLRLKADGLGRRSCATPNAR</sequence>
<name>A0A1I6F8F5_9PSEU</name>
<proteinExistence type="predicted"/>
<evidence type="ECO:0000313" key="1">
    <source>
        <dbReference type="EMBL" id="SFR26142.1"/>
    </source>
</evidence>
<dbReference type="STRING" id="84724.SAMN04488564_109274"/>
<dbReference type="EMBL" id="FOYL01000009">
    <property type="protein sequence ID" value="SFR26142.1"/>
    <property type="molecule type" value="Genomic_DNA"/>
</dbReference>
<reference evidence="2" key="1">
    <citation type="submission" date="2016-10" db="EMBL/GenBank/DDBJ databases">
        <authorList>
            <person name="Varghese N."/>
            <person name="Submissions S."/>
        </authorList>
    </citation>
    <scope>NUCLEOTIDE SEQUENCE [LARGE SCALE GENOMIC DNA]</scope>
    <source>
        <strain evidence="2">DSM 44232</strain>
    </source>
</reference>
<evidence type="ECO:0000313" key="2">
    <source>
        <dbReference type="Proteomes" id="UP000198583"/>
    </source>
</evidence>
<organism evidence="1 2">
    <name type="scientific">Lentzea waywayandensis</name>
    <dbReference type="NCBI Taxonomy" id="84724"/>
    <lineage>
        <taxon>Bacteria</taxon>
        <taxon>Bacillati</taxon>
        <taxon>Actinomycetota</taxon>
        <taxon>Actinomycetes</taxon>
        <taxon>Pseudonocardiales</taxon>
        <taxon>Pseudonocardiaceae</taxon>
        <taxon>Lentzea</taxon>
    </lineage>
</organism>
<accession>A0A1I6F8F5</accession>
<keyword evidence="2" id="KW-1185">Reference proteome</keyword>